<dbReference type="Proteomes" id="UP000612680">
    <property type="component" value="Chromosome"/>
</dbReference>
<dbReference type="CDD" id="cd14789">
    <property type="entry name" value="Tiki"/>
    <property type="match status" value="1"/>
</dbReference>
<gene>
    <name evidence="1" type="ORF">HWI92_20865</name>
</gene>
<organism evidence="1 2">
    <name type="scientific">Dyadobacter sandarakinus</name>
    <dbReference type="NCBI Taxonomy" id="2747268"/>
    <lineage>
        <taxon>Bacteria</taxon>
        <taxon>Pseudomonadati</taxon>
        <taxon>Bacteroidota</taxon>
        <taxon>Cytophagia</taxon>
        <taxon>Cytophagales</taxon>
        <taxon>Spirosomataceae</taxon>
        <taxon>Dyadobacter</taxon>
    </lineage>
</organism>
<evidence type="ECO:0000313" key="1">
    <source>
        <dbReference type="EMBL" id="QRR03189.1"/>
    </source>
</evidence>
<accession>A0ABX7IAQ8</accession>
<dbReference type="PANTHER" id="PTHR40590">
    <property type="entry name" value="CYTOPLASMIC PROTEIN-RELATED"/>
    <property type="match status" value="1"/>
</dbReference>
<dbReference type="PANTHER" id="PTHR40590:SF1">
    <property type="entry name" value="CYTOPLASMIC PROTEIN"/>
    <property type="match status" value="1"/>
</dbReference>
<dbReference type="RefSeq" id="WP_204658888.1">
    <property type="nucleotide sequence ID" value="NZ_CP056775.1"/>
</dbReference>
<dbReference type="Pfam" id="PF01963">
    <property type="entry name" value="TraB_PrgY_gumN"/>
    <property type="match status" value="1"/>
</dbReference>
<dbReference type="InterPro" id="IPR002816">
    <property type="entry name" value="TraB/PrgY/GumN_fam"/>
</dbReference>
<proteinExistence type="predicted"/>
<keyword evidence="2" id="KW-1185">Reference proteome</keyword>
<evidence type="ECO:0000313" key="2">
    <source>
        <dbReference type="Proteomes" id="UP000612680"/>
    </source>
</evidence>
<sequence>MKIALFFILTLLLFNPSRYTLKDKKGSRLSGPSTILWKITGKESKQPSYLLGTFHLADADWLYTYPEIQKAIDETEFILTEAFTTDSTPAFSIPRKDQLKAIPLLDEEQYATLDSFFIARVGEGIKGNQDAENMTVAEMRGAIITTLISETKGPNGITNFMDLDLFKYYQKLGRKGGRLDRVAPSEFDSVAIEHAREYLARSLRYIEGSDKSDWNIYHQDGIEDIISRYKAFDLDYKLDQHADKMELLSDFDFVPVEERNKNWISKITSMISTRPTLIAVGLGHLYYRTGVISLLRKDGYKVEPIILSKK</sequence>
<protein>
    <submittedName>
        <fullName evidence="1">TraB/GumN family protein</fullName>
    </submittedName>
</protein>
<dbReference type="EMBL" id="CP056775">
    <property type="protein sequence ID" value="QRR03189.1"/>
    <property type="molecule type" value="Genomic_DNA"/>
</dbReference>
<dbReference type="InterPro" id="IPR047111">
    <property type="entry name" value="YbaP-like"/>
</dbReference>
<name>A0ABX7IAQ8_9BACT</name>
<reference evidence="1 2" key="1">
    <citation type="submission" date="2020-06" db="EMBL/GenBank/DDBJ databases">
        <title>Dyadobacter sandarakinus sp. nov., isolated from the soil of the Arctic Yellow River Station.</title>
        <authorList>
            <person name="Zhang Y."/>
            <person name="Peng F."/>
        </authorList>
    </citation>
    <scope>NUCLEOTIDE SEQUENCE [LARGE SCALE GENOMIC DNA]</scope>
    <source>
        <strain evidence="1 2">Q3-56</strain>
    </source>
</reference>